<evidence type="ECO:0000313" key="1">
    <source>
        <dbReference type="EMBL" id="EDL87720.1"/>
    </source>
</evidence>
<dbReference type="AlphaFoldDB" id="A6JUR2"/>
<gene>
    <name evidence="1" type="ORF">rCG_41990</name>
</gene>
<dbReference type="Proteomes" id="UP000234681">
    <property type="component" value="Chromosome 1"/>
</dbReference>
<organism evidence="1 2">
    <name type="scientific">Rattus norvegicus</name>
    <name type="common">Rat</name>
    <dbReference type="NCBI Taxonomy" id="10116"/>
    <lineage>
        <taxon>Eukaryota</taxon>
        <taxon>Metazoa</taxon>
        <taxon>Chordata</taxon>
        <taxon>Craniata</taxon>
        <taxon>Vertebrata</taxon>
        <taxon>Euteleostomi</taxon>
        <taxon>Mammalia</taxon>
        <taxon>Eutheria</taxon>
        <taxon>Euarchontoglires</taxon>
        <taxon>Glires</taxon>
        <taxon>Rodentia</taxon>
        <taxon>Myomorpha</taxon>
        <taxon>Muroidea</taxon>
        <taxon>Muridae</taxon>
        <taxon>Murinae</taxon>
        <taxon>Rattus</taxon>
    </lineage>
</organism>
<protein>
    <submittedName>
        <fullName evidence="1">RCG41990</fullName>
    </submittedName>
</protein>
<name>A6JUR2_RAT</name>
<reference evidence="1 2" key="1">
    <citation type="submission" date="2005-09" db="EMBL/GenBank/DDBJ databases">
        <authorList>
            <person name="Mural R.J."/>
            <person name="Li P.W."/>
            <person name="Adams M.D."/>
            <person name="Amanatides P.G."/>
            <person name="Baden-Tillson H."/>
            <person name="Barnstead M."/>
            <person name="Chin S.H."/>
            <person name="Dew I."/>
            <person name="Evans C.A."/>
            <person name="Ferriera S."/>
            <person name="Flanigan M."/>
            <person name="Fosler C."/>
            <person name="Glodek A."/>
            <person name="Gu Z."/>
            <person name="Holt R.A."/>
            <person name="Jennings D."/>
            <person name="Kraft C.L."/>
            <person name="Lu F."/>
            <person name="Nguyen T."/>
            <person name="Nusskern D.R."/>
            <person name="Pfannkoch C.M."/>
            <person name="Sitter C."/>
            <person name="Sutton G.G."/>
            <person name="Venter J.C."/>
            <person name="Wang Z."/>
            <person name="Woodage T."/>
            <person name="Zheng X.H."/>
            <person name="Zhong F."/>
        </authorList>
    </citation>
    <scope>NUCLEOTIDE SEQUENCE [LARGE SCALE GENOMIC DNA]</scope>
    <source>
        <strain>BN</strain>
        <strain evidence="2">Sprague-Dawley</strain>
    </source>
</reference>
<evidence type="ECO:0000313" key="2">
    <source>
        <dbReference type="Proteomes" id="UP000234681"/>
    </source>
</evidence>
<proteinExistence type="predicted"/>
<accession>A6JUR2</accession>
<sequence length="35" mass="4329">MKIMCGFMKFPGGYFFRYLSMPWYDWGQERWSNPA</sequence>
<dbReference type="EMBL" id="CH474002">
    <property type="protein sequence ID" value="EDL87720.1"/>
    <property type="molecule type" value="Genomic_DNA"/>
</dbReference>